<organism evidence="1 2">
    <name type="scientific">Entamoeba nuttalli</name>
    <dbReference type="NCBI Taxonomy" id="412467"/>
    <lineage>
        <taxon>Eukaryota</taxon>
        <taxon>Amoebozoa</taxon>
        <taxon>Evosea</taxon>
        <taxon>Archamoebae</taxon>
        <taxon>Mastigamoebida</taxon>
        <taxon>Entamoebidae</taxon>
        <taxon>Entamoeba</taxon>
    </lineage>
</organism>
<evidence type="ECO:0000313" key="1">
    <source>
        <dbReference type="EMBL" id="GAB1223215.1"/>
    </source>
</evidence>
<sequence>MFFVENKKTAEDQSAVDSIKKQLLPWQSDVIKKLNIESKLKKLISDFKVIPNVYNESILKVAKEIKMATFDPPVIKEGQLYKIINQFNLEGNFHTIINALHQLGVIISVSRSIDKRQRVENKINMYNLLSLNSTNSNLVIVDLSIFENINFYLEKQAQNGFGFIENIKEIIHSYRGMSPDTINVIMYFIQMFYDVFYCQ</sequence>
<protein>
    <submittedName>
        <fullName evidence="1">Uncharacterized protein</fullName>
    </submittedName>
</protein>
<reference evidence="1 2" key="1">
    <citation type="journal article" date="2019" name="PLoS Negl. Trop. Dis.">
        <title>Whole genome sequencing of Entamoeba nuttalli reveals mammalian host-related molecular signatures and a novel octapeptide-repeat surface protein.</title>
        <authorList>
            <person name="Tanaka M."/>
            <person name="Makiuchi T."/>
            <person name="Komiyama T."/>
            <person name="Shiina T."/>
            <person name="Osaki K."/>
            <person name="Tachibana H."/>
        </authorList>
    </citation>
    <scope>NUCLEOTIDE SEQUENCE [LARGE SCALE GENOMIC DNA]</scope>
    <source>
        <strain evidence="1 2">P19-061405</strain>
    </source>
</reference>
<comment type="caution">
    <text evidence="1">The sequence shown here is derived from an EMBL/GenBank/DDBJ whole genome shotgun (WGS) entry which is preliminary data.</text>
</comment>
<accession>A0ABQ0DK33</accession>
<name>A0ABQ0DK33_9EUKA</name>
<evidence type="ECO:0000313" key="2">
    <source>
        <dbReference type="Proteomes" id="UP001628156"/>
    </source>
</evidence>
<gene>
    <name evidence="1" type="ORF">ENUP19_0138G0019</name>
</gene>
<dbReference type="Proteomes" id="UP001628156">
    <property type="component" value="Unassembled WGS sequence"/>
</dbReference>
<keyword evidence="2" id="KW-1185">Reference proteome</keyword>
<dbReference type="EMBL" id="BAAFRS010000138">
    <property type="protein sequence ID" value="GAB1223215.1"/>
    <property type="molecule type" value="Genomic_DNA"/>
</dbReference>
<proteinExistence type="predicted"/>